<protein>
    <submittedName>
        <fullName evidence="1">Uncharacterized protein</fullName>
    </submittedName>
</protein>
<accession>A0ABP1PZR6</accession>
<keyword evidence="2" id="KW-1185">Reference proteome</keyword>
<comment type="caution">
    <text evidence="1">The sequence shown here is derived from an EMBL/GenBank/DDBJ whole genome shotgun (WGS) entry which is preliminary data.</text>
</comment>
<proteinExistence type="predicted"/>
<dbReference type="Proteomes" id="UP001642540">
    <property type="component" value="Unassembled WGS sequence"/>
</dbReference>
<gene>
    <name evidence="1" type="ORF">ODALV1_LOCUS5603</name>
</gene>
<evidence type="ECO:0000313" key="1">
    <source>
        <dbReference type="EMBL" id="CAL8083806.1"/>
    </source>
</evidence>
<evidence type="ECO:0000313" key="2">
    <source>
        <dbReference type="Proteomes" id="UP001642540"/>
    </source>
</evidence>
<organism evidence="1 2">
    <name type="scientific">Orchesella dallaii</name>
    <dbReference type="NCBI Taxonomy" id="48710"/>
    <lineage>
        <taxon>Eukaryota</taxon>
        <taxon>Metazoa</taxon>
        <taxon>Ecdysozoa</taxon>
        <taxon>Arthropoda</taxon>
        <taxon>Hexapoda</taxon>
        <taxon>Collembola</taxon>
        <taxon>Entomobryomorpha</taxon>
        <taxon>Entomobryoidea</taxon>
        <taxon>Orchesellidae</taxon>
        <taxon>Orchesellinae</taxon>
        <taxon>Orchesella</taxon>
    </lineage>
</organism>
<dbReference type="EMBL" id="CAXLJM020000017">
    <property type="protein sequence ID" value="CAL8083806.1"/>
    <property type="molecule type" value="Genomic_DNA"/>
</dbReference>
<reference evidence="1 2" key="1">
    <citation type="submission" date="2024-08" db="EMBL/GenBank/DDBJ databases">
        <authorList>
            <person name="Cucini C."/>
            <person name="Frati F."/>
        </authorList>
    </citation>
    <scope>NUCLEOTIDE SEQUENCE [LARGE SCALE GENOMIC DNA]</scope>
</reference>
<sequence length="192" mass="20830">MEGRFILKLILAFVVINNSNKNNQCYAKEILKSSSVRISTDFKGSRPPGEGESDYDCAPVSSCNIRFGNLNPVYCSAAAISREITDAAGCSLPNLSNPTQVSLTACTLRAQRQESPDETIRLWVKLDDDLKQFERGILEPNCVSATLGSPDSDGDSELDVDLSTDCNSGNTTLMLCSDPEFYIRNSSSIGSI</sequence>
<name>A0ABP1PZR6_9HEXA</name>